<dbReference type="AlphaFoldDB" id="A0AAD4NEM3"/>
<name>A0AAD4NEM3_9BILA</name>
<evidence type="ECO:0000313" key="1">
    <source>
        <dbReference type="EMBL" id="KAI1727928.1"/>
    </source>
</evidence>
<organism evidence="1 2">
    <name type="scientific">Ditylenchus destructor</name>
    <dbReference type="NCBI Taxonomy" id="166010"/>
    <lineage>
        <taxon>Eukaryota</taxon>
        <taxon>Metazoa</taxon>
        <taxon>Ecdysozoa</taxon>
        <taxon>Nematoda</taxon>
        <taxon>Chromadorea</taxon>
        <taxon>Rhabditida</taxon>
        <taxon>Tylenchina</taxon>
        <taxon>Tylenchomorpha</taxon>
        <taxon>Sphaerularioidea</taxon>
        <taxon>Anguinidae</taxon>
        <taxon>Anguininae</taxon>
        <taxon>Ditylenchus</taxon>
    </lineage>
</organism>
<proteinExistence type="predicted"/>
<keyword evidence="2" id="KW-1185">Reference proteome</keyword>
<accession>A0AAD4NEM3</accession>
<dbReference type="Pfam" id="PF03999">
    <property type="entry name" value="MAP65_ASE1"/>
    <property type="match status" value="1"/>
</dbReference>
<comment type="caution">
    <text evidence="1">The sequence shown here is derived from an EMBL/GenBank/DDBJ whole genome shotgun (WGS) entry which is preliminary data.</text>
</comment>
<protein>
    <submittedName>
        <fullName evidence="1">Microtubule associated protein (MAP65/ASE1 family) domain-containing protein</fullName>
    </submittedName>
</protein>
<sequence>MAWKEKENRSEHDVERLAEDVDDLAQRYENGCSVFDKLCKWKVLWNEKLDMEKQAQSANFYNNRGGQLNIFLRRQKQLAVSLPNAMHELKQAVIMYLNDDTKQMSDILVEGMTPDKYAQCLVNEHEEEKELQRINKQLASSKTQSTRSAPRPQLKKTIAQKPGKVLSGKVCKKKHSISCSSIISTISPIRTPTNGPKTSSPKFLFPSSAKISHRQMHTPVPERRISARLKNRMLANSPLTNRGTPSTANAKYTVVEEENKTRINTVQNGTPGRAWKY</sequence>
<dbReference type="EMBL" id="JAKKPZ010000001">
    <property type="protein sequence ID" value="KAI1727928.1"/>
    <property type="molecule type" value="Genomic_DNA"/>
</dbReference>
<gene>
    <name evidence="1" type="ORF">DdX_00070</name>
</gene>
<reference evidence="1" key="1">
    <citation type="submission" date="2022-01" db="EMBL/GenBank/DDBJ databases">
        <title>Genome Sequence Resource for Two Populations of Ditylenchus destructor, the Migratory Endoparasitic Phytonematode.</title>
        <authorList>
            <person name="Zhang H."/>
            <person name="Lin R."/>
            <person name="Xie B."/>
        </authorList>
    </citation>
    <scope>NUCLEOTIDE SEQUENCE</scope>
    <source>
        <strain evidence="1">BazhouSP</strain>
    </source>
</reference>
<evidence type="ECO:0000313" key="2">
    <source>
        <dbReference type="Proteomes" id="UP001201812"/>
    </source>
</evidence>
<dbReference type="Gene3D" id="1.20.58.1520">
    <property type="match status" value="1"/>
</dbReference>
<dbReference type="Proteomes" id="UP001201812">
    <property type="component" value="Unassembled WGS sequence"/>
</dbReference>